<accession>A0AAD5V143</accession>
<evidence type="ECO:0000313" key="2">
    <source>
        <dbReference type="Proteomes" id="UP001212997"/>
    </source>
</evidence>
<reference evidence="1" key="1">
    <citation type="submission" date="2022-07" db="EMBL/GenBank/DDBJ databases">
        <title>Genome Sequence of Physisporinus lineatus.</title>
        <authorList>
            <person name="Buettner E."/>
        </authorList>
    </citation>
    <scope>NUCLEOTIDE SEQUENCE</scope>
    <source>
        <strain evidence="1">VT162</strain>
    </source>
</reference>
<protein>
    <recommendedName>
        <fullName evidence="3">Protein kinase domain-containing protein</fullName>
    </recommendedName>
</protein>
<dbReference type="Proteomes" id="UP001212997">
    <property type="component" value="Unassembled WGS sequence"/>
</dbReference>
<gene>
    <name evidence="1" type="ORF">NLI96_g7315</name>
</gene>
<comment type="caution">
    <text evidence="1">The sequence shown here is derived from an EMBL/GenBank/DDBJ whole genome shotgun (WGS) entry which is preliminary data.</text>
</comment>
<evidence type="ECO:0000313" key="1">
    <source>
        <dbReference type="EMBL" id="KAJ3481942.1"/>
    </source>
</evidence>
<proteinExistence type="predicted"/>
<evidence type="ECO:0008006" key="3">
    <source>
        <dbReference type="Google" id="ProtNLM"/>
    </source>
</evidence>
<name>A0AAD5V143_9APHY</name>
<sequence length="227" mass="26247">MTSSASPTNESLASGEEPIDSKKLLPHEFWWRDHQPWLAEKGYMLRPRYSPDWEPSWKDHQFSWFFEDGKFTIYPQVMDATRISDDALVGLKRFSRKVHPHETAIGLYFSSEPLASHPRNRCAPIYDVFDIPDTDGEAIMVMPLLREFWDPRMKSVGEAVEFFRQIFEARLLSSPTRALDLTFAQGLQFMHQCHVAHRSVISIPDASVYQPLNTRFSVAETVKDPTL</sequence>
<organism evidence="1 2">
    <name type="scientific">Meripilus lineatus</name>
    <dbReference type="NCBI Taxonomy" id="2056292"/>
    <lineage>
        <taxon>Eukaryota</taxon>
        <taxon>Fungi</taxon>
        <taxon>Dikarya</taxon>
        <taxon>Basidiomycota</taxon>
        <taxon>Agaricomycotina</taxon>
        <taxon>Agaricomycetes</taxon>
        <taxon>Polyporales</taxon>
        <taxon>Meripilaceae</taxon>
        <taxon>Meripilus</taxon>
    </lineage>
</organism>
<dbReference type="EMBL" id="JANAWD010000296">
    <property type="protein sequence ID" value="KAJ3481942.1"/>
    <property type="molecule type" value="Genomic_DNA"/>
</dbReference>
<dbReference type="AlphaFoldDB" id="A0AAD5V143"/>
<keyword evidence="2" id="KW-1185">Reference proteome</keyword>